<proteinExistence type="predicted"/>
<dbReference type="PIR" id="E97343">
    <property type="entry name" value="E97343"/>
</dbReference>
<dbReference type="KEGG" id="cac:CA_C3613"/>
<dbReference type="GeneID" id="45000111"/>
<dbReference type="HOGENOM" id="CLU_914309_0_0_9"/>
<gene>
    <name evidence="1" type="ordered locus">CA_C3613</name>
</gene>
<protein>
    <recommendedName>
        <fullName evidence="3">Lipoprotein</fullName>
    </recommendedName>
</protein>
<dbReference type="Proteomes" id="UP000000814">
    <property type="component" value="Chromosome"/>
</dbReference>
<evidence type="ECO:0000313" key="2">
    <source>
        <dbReference type="Proteomes" id="UP000000814"/>
    </source>
</evidence>
<evidence type="ECO:0008006" key="3">
    <source>
        <dbReference type="Google" id="ProtNLM"/>
    </source>
</evidence>
<accession>Q97D67</accession>
<name>Q97D67_CLOAB</name>
<dbReference type="PATRIC" id="fig|272562.8.peg.3803"/>
<sequence>MKKKILILLVILILILTSVGCKKTIPSSRNANISTLTNTQSKRKIRTAQAGFVFNNSSDFKNDIYNLNTDIIDGIFKINININTEMNLLVMIDYHPVTFKVNGTETSLYKFIINNKEQDIPLSVNTQGLSNGTHLLSFAYYATKEITNFNSLFISYKVIKASSEGSIKINENKLTQFEILNKEYGFMNISKENLEDKKYNNRIKQIIVKRGEETYIPLVCGGCSNQSSYAFQFLLNGQIYSIDDSEYKTVDIPKGKSLYKMVKIKAPTQPGSYHGFFVCYANPLNTNKFYPQAFLADKINIIVE</sequence>
<dbReference type="EMBL" id="AE001437">
    <property type="protein sequence ID" value="AAK81536.1"/>
    <property type="molecule type" value="Genomic_DNA"/>
</dbReference>
<dbReference type="PROSITE" id="PS51257">
    <property type="entry name" value="PROKAR_LIPOPROTEIN"/>
    <property type="match status" value="1"/>
</dbReference>
<organism evidence="1 2">
    <name type="scientific">Clostridium acetobutylicum (strain ATCC 824 / DSM 792 / JCM 1419 / IAM 19013 / LMG 5710 / NBRC 13948 / NRRL B-527 / VKM B-1787 / 2291 / W)</name>
    <dbReference type="NCBI Taxonomy" id="272562"/>
    <lineage>
        <taxon>Bacteria</taxon>
        <taxon>Bacillati</taxon>
        <taxon>Bacillota</taxon>
        <taxon>Clostridia</taxon>
        <taxon>Eubacteriales</taxon>
        <taxon>Clostridiaceae</taxon>
        <taxon>Clostridium</taxon>
    </lineage>
</organism>
<dbReference type="STRING" id="272562.CA_C3613"/>
<keyword evidence="2" id="KW-1185">Reference proteome</keyword>
<dbReference type="RefSeq" id="WP_010966876.1">
    <property type="nucleotide sequence ID" value="NC_003030.1"/>
</dbReference>
<dbReference type="AlphaFoldDB" id="Q97D67"/>
<evidence type="ECO:0000313" key="1">
    <source>
        <dbReference type="EMBL" id="AAK81536.1"/>
    </source>
</evidence>
<reference evidence="1 2" key="1">
    <citation type="journal article" date="2001" name="J. Bacteriol.">
        <title>Genome sequence and comparative analysis of the solvent-producing bacterium Clostridium acetobutylicum.</title>
        <authorList>
            <person name="Nolling J."/>
            <person name="Breton G."/>
            <person name="Omelchenko M.V."/>
            <person name="Makarova K.S."/>
            <person name="Zeng Q."/>
            <person name="Gibson R."/>
            <person name="Lee H.M."/>
            <person name="Dubois J."/>
            <person name="Qiu D."/>
            <person name="Hitti J."/>
            <person name="Wolf Y.I."/>
            <person name="Tatusov R.L."/>
            <person name="Sabathe F."/>
            <person name="Doucette-Stamm L."/>
            <person name="Soucaille P."/>
            <person name="Daly M.J."/>
            <person name="Bennett G.N."/>
            <person name="Koonin E.V."/>
            <person name="Smith D.R."/>
        </authorList>
    </citation>
    <scope>NUCLEOTIDE SEQUENCE [LARGE SCALE GENOMIC DNA]</scope>
    <source>
        <strain evidence="2">ATCC 824 / DSM 792 / JCM 1419 / LMG 5710 / VKM B-1787</strain>
    </source>
</reference>